<dbReference type="EMBL" id="OX596101">
    <property type="protein sequence ID" value="CAM9785895.1"/>
    <property type="molecule type" value="Genomic_DNA"/>
</dbReference>
<accession>A0AC59YKR8</accession>
<evidence type="ECO:0000313" key="1">
    <source>
        <dbReference type="EMBL" id="CAM9785895.1"/>
    </source>
</evidence>
<protein>
    <submittedName>
        <fullName evidence="1">Uncharacterized protein</fullName>
    </submittedName>
</protein>
<reference evidence="1" key="2">
    <citation type="submission" date="2025-03" db="EMBL/GenBank/DDBJ databases">
        <authorList>
            <consortium name="ELIXIR-Norway"/>
            <consortium name="Elixir Norway"/>
        </authorList>
    </citation>
    <scope>NUCLEOTIDE SEQUENCE</scope>
</reference>
<organism evidence="1 2">
    <name type="scientific">Rangifer tarandus platyrhynchus</name>
    <name type="common">Svalbard reindeer</name>
    <dbReference type="NCBI Taxonomy" id="3082113"/>
    <lineage>
        <taxon>Eukaryota</taxon>
        <taxon>Metazoa</taxon>
        <taxon>Chordata</taxon>
        <taxon>Craniata</taxon>
        <taxon>Vertebrata</taxon>
        <taxon>Euteleostomi</taxon>
        <taxon>Mammalia</taxon>
        <taxon>Eutheria</taxon>
        <taxon>Laurasiatheria</taxon>
        <taxon>Artiodactyla</taxon>
        <taxon>Ruminantia</taxon>
        <taxon>Pecora</taxon>
        <taxon>Cervidae</taxon>
        <taxon>Odocoileinae</taxon>
        <taxon>Rangifer</taxon>
    </lineage>
</organism>
<dbReference type="Proteomes" id="UP001162501">
    <property type="component" value="Chromosome 17"/>
</dbReference>
<sequence length="82" mass="8742">MHQATPQTPASDRSSPRGCQATVLHTGCPDFASDFRSPALPPPHSDSQAVTLPGPPSTGDVRVCSRIAIYENMGFEEALFMV</sequence>
<reference evidence="1" key="1">
    <citation type="submission" date="2023-05" db="EMBL/GenBank/DDBJ databases">
        <authorList>
            <consortium name="ELIXIR-Norway"/>
        </authorList>
    </citation>
    <scope>NUCLEOTIDE SEQUENCE</scope>
</reference>
<name>A0AC59YKR8_RANTA</name>
<evidence type="ECO:0000313" key="2">
    <source>
        <dbReference type="Proteomes" id="UP001162501"/>
    </source>
</evidence>
<gene>
    <name evidence="1" type="ORF">MRATA1EN22A_LOCUS7436</name>
</gene>
<proteinExistence type="predicted"/>